<feature type="region of interest" description="Disordered" evidence="1">
    <location>
        <begin position="1"/>
        <end position="20"/>
    </location>
</feature>
<dbReference type="PANTHER" id="PTHR13586:SF16">
    <property type="entry name" value="PROTEIN DECAPPING 5-LIKE"/>
    <property type="match status" value="1"/>
</dbReference>
<comment type="caution">
    <text evidence="3">The sequence shown here is derived from an EMBL/GenBank/DDBJ whole genome shotgun (WGS) entry which is preliminary data.</text>
</comment>
<proteinExistence type="predicted"/>
<dbReference type="EMBL" id="JAFEMO010000012">
    <property type="protein sequence ID" value="KAH7554415.1"/>
    <property type="molecule type" value="Genomic_DNA"/>
</dbReference>
<feature type="domain" description="Lsm14-like N-terminal" evidence="2">
    <location>
        <begin position="20"/>
        <end position="92"/>
    </location>
</feature>
<evidence type="ECO:0000313" key="4">
    <source>
        <dbReference type="Proteomes" id="UP000827721"/>
    </source>
</evidence>
<evidence type="ECO:0000259" key="2">
    <source>
        <dbReference type="SMART" id="SM01271"/>
    </source>
</evidence>
<feature type="region of interest" description="Disordered" evidence="1">
    <location>
        <begin position="89"/>
        <end position="122"/>
    </location>
</feature>
<evidence type="ECO:0000256" key="1">
    <source>
        <dbReference type="SAM" id="MobiDB-lite"/>
    </source>
</evidence>
<dbReference type="PANTHER" id="PTHR13586">
    <property type="entry name" value="SCD6 PROTEIN-RELATED"/>
    <property type="match status" value="1"/>
</dbReference>
<keyword evidence="4" id="KW-1185">Reference proteome</keyword>
<evidence type="ECO:0000313" key="3">
    <source>
        <dbReference type="EMBL" id="KAH7554415.1"/>
    </source>
</evidence>
<dbReference type="Proteomes" id="UP000827721">
    <property type="component" value="Unassembled WGS sequence"/>
</dbReference>
<protein>
    <recommendedName>
        <fullName evidence="2">Lsm14-like N-terminal domain-containing protein</fullName>
    </recommendedName>
</protein>
<dbReference type="SMART" id="SM01271">
    <property type="entry name" value="LSM14"/>
    <property type="match status" value="1"/>
</dbReference>
<gene>
    <name evidence="3" type="ORF">JRO89_XS12G0197700</name>
</gene>
<reference evidence="3 4" key="1">
    <citation type="submission" date="2021-02" db="EMBL/GenBank/DDBJ databases">
        <title>Plant Genome Project.</title>
        <authorList>
            <person name="Zhang R.-G."/>
        </authorList>
    </citation>
    <scope>NUCLEOTIDE SEQUENCE [LARGE SCALE GENOMIC DNA]</scope>
    <source>
        <tissue evidence="3">Leaves</tissue>
    </source>
</reference>
<dbReference type="InterPro" id="IPR010920">
    <property type="entry name" value="LSM_dom_sf"/>
</dbReference>
<dbReference type="Gene3D" id="2.30.30.100">
    <property type="match status" value="1"/>
</dbReference>
<dbReference type="SUPFAM" id="SSF50182">
    <property type="entry name" value="Sm-like ribonucleoproteins"/>
    <property type="match status" value="1"/>
</dbReference>
<dbReference type="InterPro" id="IPR025609">
    <property type="entry name" value="Lsm14-like_N"/>
</dbReference>
<feature type="region of interest" description="Disordered" evidence="1">
    <location>
        <begin position="304"/>
        <end position="343"/>
    </location>
</feature>
<sequence length="343" mass="36263">MIEKRERTKGRKNRLEGPLQEDDVRCVKGYSVRSFGTEGRRKDGPQVPASDKIYEYILFRGSDIKDLQVKSSPPVQNTTSIHNDPAIIQSHYPPAASTTLPSGAGSVPDSHGSQVGLARPLFQDNPPFYQPAGSLGAWGSSLLPTTSGKLAMPIYWQGFYGSSNGLQPQQQSLLQSPPGLSILPSMQQSMHYHPMNVPISTGASSLPSSQLSEHHPTLLPPLDTGISNLLSPMFPLQSSAVVSDSSANLVPDKASTQTLCATAPSNSLPLVPPLSTGLDNTAIAPPVSKPKTISVPIMQFQNMSESASSGGETSSSILKDGTLPPLVTPGQLLQPGLPTLAAE</sequence>
<name>A0ABQ8HDC4_9ROSI</name>
<organism evidence="3 4">
    <name type="scientific">Xanthoceras sorbifolium</name>
    <dbReference type="NCBI Taxonomy" id="99658"/>
    <lineage>
        <taxon>Eukaryota</taxon>
        <taxon>Viridiplantae</taxon>
        <taxon>Streptophyta</taxon>
        <taxon>Embryophyta</taxon>
        <taxon>Tracheophyta</taxon>
        <taxon>Spermatophyta</taxon>
        <taxon>Magnoliopsida</taxon>
        <taxon>eudicotyledons</taxon>
        <taxon>Gunneridae</taxon>
        <taxon>Pentapetalae</taxon>
        <taxon>rosids</taxon>
        <taxon>malvids</taxon>
        <taxon>Sapindales</taxon>
        <taxon>Sapindaceae</taxon>
        <taxon>Xanthoceroideae</taxon>
        <taxon>Xanthoceras</taxon>
    </lineage>
</organism>
<accession>A0ABQ8HDC4</accession>
<dbReference type="Pfam" id="PF12701">
    <property type="entry name" value="LSM14"/>
    <property type="match status" value="1"/>
</dbReference>